<feature type="compositionally biased region" description="Low complexity" evidence="9">
    <location>
        <begin position="345"/>
        <end position="378"/>
    </location>
</feature>
<keyword evidence="10" id="KW-0812">Transmembrane</keyword>
<feature type="domain" description="CUE" evidence="11">
    <location>
        <begin position="295"/>
        <end position="337"/>
    </location>
</feature>
<name>A0ABM3MF60_GALME</name>
<evidence type="ECO:0000256" key="5">
    <source>
        <dbReference type="ARBA" id="ARBA00023136"/>
    </source>
</evidence>
<sequence>MSISTEAMALTVDKLINNDRFCGDNIFQFLLFLPFGIILLVIRILLALILWIASIILPNKSGVRQLLSTLACWTFGVYVKQKGIRDPHCSVLVANYVSCLDSLAASHVLGTISLRKWKVPPFFASTLGIRNAAQFVRKRHFADSPSKPILLQPEGGPTNGKGLLKFTDWPFQIGNRVQPVTITVERMYTAVTVANGGGERFPWADALWFLCSPVTVYHVRLLPPLERGDDDHATYGRRLRDSIAADLGVETTEFSWGELNEAARKSDFSSRRSAPFSRGGAAAAAAGAAGEAAAAARRLAHQVKEVLPAVPLADILRDLATTRNVDVTITNFLEGVTPYQPEVVPSPSTLSAPTPSTSSCPGPSTSSSPGPSTSSAASPPAPRYVTPTPTGVFAKNAKDRQLSFQERKAQMIAEARQRYIEKHGLNFA</sequence>
<dbReference type="Proteomes" id="UP001652740">
    <property type="component" value="Unplaced"/>
</dbReference>
<keyword evidence="12" id="KW-1185">Reference proteome</keyword>
<evidence type="ECO:0000256" key="3">
    <source>
        <dbReference type="ARBA" id="ARBA00022677"/>
    </source>
</evidence>
<organism evidence="12 13">
    <name type="scientific">Galleria mellonella</name>
    <name type="common">Greater wax moth</name>
    <dbReference type="NCBI Taxonomy" id="7137"/>
    <lineage>
        <taxon>Eukaryota</taxon>
        <taxon>Metazoa</taxon>
        <taxon>Ecdysozoa</taxon>
        <taxon>Arthropoda</taxon>
        <taxon>Hexapoda</taxon>
        <taxon>Insecta</taxon>
        <taxon>Pterygota</taxon>
        <taxon>Neoptera</taxon>
        <taxon>Endopterygota</taxon>
        <taxon>Lepidoptera</taxon>
        <taxon>Glossata</taxon>
        <taxon>Ditrysia</taxon>
        <taxon>Pyraloidea</taxon>
        <taxon>Pyralidae</taxon>
        <taxon>Galleriinae</taxon>
        <taxon>Galleria</taxon>
    </lineage>
</organism>
<evidence type="ECO:0000256" key="1">
    <source>
        <dbReference type="ARBA" id="ARBA00004406"/>
    </source>
</evidence>
<feature type="region of interest" description="Disordered" evidence="9">
    <location>
        <begin position="338"/>
        <end position="400"/>
    </location>
</feature>
<accession>A0ABM3MF60</accession>
<evidence type="ECO:0000313" key="12">
    <source>
        <dbReference type="Proteomes" id="UP001652740"/>
    </source>
</evidence>
<evidence type="ECO:0000256" key="6">
    <source>
        <dbReference type="ARBA" id="ARBA00035634"/>
    </source>
</evidence>
<dbReference type="PANTHER" id="PTHR15486:SF96">
    <property type="entry name" value="LIPID DROPLET-REGULATING VLDL ASSEMBLY FACTOR AUP1"/>
    <property type="match status" value="1"/>
</dbReference>
<evidence type="ECO:0000313" key="13">
    <source>
        <dbReference type="RefSeq" id="XP_052750046.1"/>
    </source>
</evidence>
<dbReference type="PANTHER" id="PTHR15486">
    <property type="entry name" value="ANCIENT UBIQUITOUS PROTEIN"/>
    <property type="match status" value="1"/>
</dbReference>
<keyword evidence="5 10" id="KW-0472">Membrane</keyword>
<dbReference type="PROSITE" id="PS51140">
    <property type="entry name" value="CUE"/>
    <property type="match status" value="1"/>
</dbReference>
<gene>
    <name evidence="13" type="primary">LOC113519989</name>
</gene>
<dbReference type="Pfam" id="PF02845">
    <property type="entry name" value="CUE"/>
    <property type="match status" value="1"/>
</dbReference>
<evidence type="ECO:0000256" key="10">
    <source>
        <dbReference type="SAM" id="Phobius"/>
    </source>
</evidence>
<comment type="subcellular location">
    <subcellularLocation>
        <location evidence="1">Endoplasmic reticulum membrane</location>
        <topology evidence="1">Peripheral membrane protein</topology>
    </subcellularLocation>
    <subcellularLocation>
        <location evidence="2">Lipid droplet</location>
    </subcellularLocation>
</comment>
<dbReference type="Gene3D" id="1.10.8.10">
    <property type="entry name" value="DNA helicase RuvA subunit, C-terminal domain"/>
    <property type="match status" value="1"/>
</dbReference>
<evidence type="ECO:0000259" key="11">
    <source>
        <dbReference type="PROSITE" id="PS51140"/>
    </source>
</evidence>
<proteinExistence type="inferred from homology"/>
<evidence type="ECO:0000256" key="4">
    <source>
        <dbReference type="ARBA" id="ARBA00022824"/>
    </source>
</evidence>
<keyword evidence="10" id="KW-1133">Transmembrane helix</keyword>
<dbReference type="InterPro" id="IPR003892">
    <property type="entry name" value="CUE"/>
</dbReference>
<keyword evidence="3" id="KW-0551">Lipid droplet</keyword>
<evidence type="ECO:0000256" key="9">
    <source>
        <dbReference type="SAM" id="MobiDB-lite"/>
    </source>
</evidence>
<dbReference type="InterPro" id="IPR048056">
    <property type="entry name" value="AUP1_CUE"/>
</dbReference>
<comment type="similarity">
    <text evidence="6">Belongs to the AUP1 family.</text>
</comment>
<dbReference type="GeneID" id="113519989"/>
<evidence type="ECO:0000256" key="2">
    <source>
        <dbReference type="ARBA" id="ARBA00004502"/>
    </source>
</evidence>
<dbReference type="CDD" id="cd14420">
    <property type="entry name" value="CUE_AUP1"/>
    <property type="match status" value="1"/>
</dbReference>
<evidence type="ECO:0000256" key="7">
    <source>
        <dbReference type="ARBA" id="ARBA00035685"/>
    </source>
</evidence>
<protein>
    <recommendedName>
        <fullName evidence="7">Lipid droplet-regulating VLDL assembly factor AUP1</fullName>
    </recommendedName>
    <alternativeName>
        <fullName evidence="8">Ancient ubiquitous protein 1</fullName>
    </alternativeName>
</protein>
<evidence type="ECO:0000256" key="8">
    <source>
        <dbReference type="ARBA" id="ARBA00035713"/>
    </source>
</evidence>
<reference evidence="13" key="1">
    <citation type="submission" date="2025-08" db="UniProtKB">
        <authorList>
            <consortium name="RefSeq"/>
        </authorList>
    </citation>
    <scope>IDENTIFICATION</scope>
    <source>
        <tissue evidence="13">Whole larvae</tissue>
    </source>
</reference>
<dbReference type="RefSeq" id="XP_052750046.1">
    <property type="nucleotide sequence ID" value="XM_052894086.1"/>
</dbReference>
<feature type="transmembrane region" description="Helical" evidence="10">
    <location>
        <begin position="29"/>
        <end position="57"/>
    </location>
</feature>
<keyword evidence="4" id="KW-0256">Endoplasmic reticulum</keyword>